<sequence>MSTTTPKLGLLKPEHMDETYQTILDLATNFQKLDDNAISKLQTSPVTGLHNRGDYIQNNTPSIGDYWGWVCTRAGRAAPKWTGLTSFTLGQFMIPTVDNGHVYECVQSGYSVVLEPTYPVTSGTEFQDIKGATTWQPSKAYKQQDVVFPTTDNGRFYVCVVAGDSANFEPTWATSNGITTNDGTVVWSSFRIAKWKEAGTSAIYRPFGKIE</sequence>
<organism evidence="1 2">
    <name type="scientific">Paenibacillus illinoisensis</name>
    <dbReference type="NCBI Taxonomy" id="59845"/>
    <lineage>
        <taxon>Bacteria</taxon>
        <taxon>Bacillati</taxon>
        <taxon>Bacillota</taxon>
        <taxon>Bacilli</taxon>
        <taxon>Bacillales</taxon>
        <taxon>Paenibacillaceae</taxon>
        <taxon>Paenibacillus</taxon>
    </lineage>
</organism>
<dbReference type="Proteomes" id="UP000247459">
    <property type="component" value="Unassembled WGS sequence"/>
</dbReference>
<accession>A0A2W0C6K9</accession>
<evidence type="ECO:0008006" key="3">
    <source>
        <dbReference type="Google" id="ProtNLM"/>
    </source>
</evidence>
<protein>
    <recommendedName>
        <fullName evidence="3">Tail fiber protein</fullName>
    </recommendedName>
</protein>
<dbReference type="Gene3D" id="2.10.10.90">
    <property type="match status" value="1"/>
</dbReference>
<proteinExistence type="predicted"/>
<dbReference type="EMBL" id="PRLG01000020">
    <property type="protein sequence ID" value="PYY28383.1"/>
    <property type="molecule type" value="Genomic_DNA"/>
</dbReference>
<gene>
    <name evidence="1" type="ORF">PIL02S_03539</name>
</gene>
<evidence type="ECO:0000313" key="2">
    <source>
        <dbReference type="Proteomes" id="UP000247459"/>
    </source>
</evidence>
<name>A0A2W0C6K9_9BACL</name>
<dbReference type="AlphaFoldDB" id="A0A2W0C6K9"/>
<dbReference type="OrthoDB" id="2589801at2"/>
<reference evidence="1 2" key="1">
    <citation type="submission" date="2018-01" db="EMBL/GenBank/DDBJ databases">
        <title>Genome sequence of the PGP bacterium Paenibacillus illinoisensis E3.</title>
        <authorList>
            <person name="Rolli E."/>
            <person name="Marasco R."/>
            <person name="Bessem C."/>
            <person name="Michoud G."/>
            <person name="Gaiarsa S."/>
            <person name="Borin S."/>
            <person name="Daffonchio D."/>
        </authorList>
    </citation>
    <scope>NUCLEOTIDE SEQUENCE [LARGE SCALE GENOMIC DNA]</scope>
    <source>
        <strain evidence="1 2">E3</strain>
    </source>
</reference>
<evidence type="ECO:0000313" key="1">
    <source>
        <dbReference type="EMBL" id="PYY28383.1"/>
    </source>
</evidence>
<dbReference type="RefSeq" id="WP_110821016.1">
    <property type="nucleotide sequence ID" value="NZ_PRLG01000020.1"/>
</dbReference>
<comment type="caution">
    <text evidence="1">The sequence shown here is derived from an EMBL/GenBank/DDBJ whole genome shotgun (WGS) entry which is preliminary data.</text>
</comment>